<reference evidence="3" key="1">
    <citation type="journal article" date="2023" name="Mol. Ecol. Resour.">
        <title>Chromosome-level genome assembly of a triploid poplar Populus alba 'Berolinensis'.</title>
        <authorList>
            <person name="Chen S."/>
            <person name="Yu Y."/>
            <person name="Wang X."/>
            <person name="Wang S."/>
            <person name="Zhang T."/>
            <person name="Zhou Y."/>
            <person name="He R."/>
            <person name="Meng N."/>
            <person name="Wang Y."/>
            <person name="Liu W."/>
            <person name="Liu Z."/>
            <person name="Liu J."/>
            <person name="Guo Q."/>
            <person name="Huang H."/>
            <person name="Sederoff R.R."/>
            <person name="Wang G."/>
            <person name="Qu G."/>
            <person name="Chen S."/>
        </authorList>
    </citation>
    <scope>NUCLEOTIDE SEQUENCE</scope>
    <source>
        <strain evidence="3">SC-2020</strain>
    </source>
</reference>
<dbReference type="AlphaFoldDB" id="A0AAD6M3P6"/>
<keyword evidence="1" id="KW-0812">Transmembrane</keyword>
<comment type="caution">
    <text evidence="3">The sequence shown here is derived from an EMBL/GenBank/DDBJ whole genome shotgun (WGS) entry which is preliminary data.</text>
</comment>
<evidence type="ECO:0000313" key="4">
    <source>
        <dbReference type="Proteomes" id="UP001164929"/>
    </source>
</evidence>
<keyword evidence="4" id="KW-1185">Reference proteome</keyword>
<keyword evidence="1" id="KW-1133">Transmembrane helix</keyword>
<evidence type="ECO:0000313" key="3">
    <source>
        <dbReference type="EMBL" id="KAJ6978220.1"/>
    </source>
</evidence>
<keyword evidence="1" id="KW-0472">Membrane</keyword>
<dbReference type="Proteomes" id="UP001164929">
    <property type="component" value="Chromosome 12"/>
</dbReference>
<evidence type="ECO:0000256" key="2">
    <source>
        <dbReference type="SAM" id="SignalP"/>
    </source>
</evidence>
<accession>A0AAD6M3P6</accession>
<sequence>MYMVFFFLRLLTEVCLSEASDLFYSILVTSIASYFPFSLCLLYIKTKSSSSTRVSFSTSLAFFWVINEGIPGLSAMTVVHAGEVMISSPTIMCQT</sequence>
<gene>
    <name evidence="3" type="ORF">NC653_029958</name>
</gene>
<feature type="signal peptide" evidence="2">
    <location>
        <begin position="1"/>
        <end position="19"/>
    </location>
</feature>
<name>A0AAD6M3P6_9ROSI</name>
<dbReference type="EMBL" id="JAQIZT010000012">
    <property type="protein sequence ID" value="KAJ6978220.1"/>
    <property type="molecule type" value="Genomic_DNA"/>
</dbReference>
<keyword evidence="2" id="KW-0732">Signal</keyword>
<organism evidence="3 4">
    <name type="scientific">Populus alba x Populus x berolinensis</name>
    <dbReference type="NCBI Taxonomy" id="444605"/>
    <lineage>
        <taxon>Eukaryota</taxon>
        <taxon>Viridiplantae</taxon>
        <taxon>Streptophyta</taxon>
        <taxon>Embryophyta</taxon>
        <taxon>Tracheophyta</taxon>
        <taxon>Spermatophyta</taxon>
        <taxon>Magnoliopsida</taxon>
        <taxon>eudicotyledons</taxon>
        <taxon>Gunneridae</taxon>
        <taxon>Pentapetalae</taxon>
        <taxon>rosids</taxon>
        <taxon>fabids</taxon>
        <taxon>Malpighiales</taxon>
        <taxon>Salicaceae</taxon>
        <taxon>Saliceae</taxon>
        <taxon>Populus</taxon>
    </lineage>
</organism>
<proteinExistence type="predicted"/>
<protein>
    <submittedName>
        <fullName evidence="3">Uncharacterized protein</fullName>
    </submittedName>
</protein>
<evidence type="ECO:0000256" key="1">
    <source>
        <dbReference type="SAM" id="Phobius"/>
    </source>
</evidence>
<feature type="chain" id="PRO_5042130710" evidence="2">
    <location>
        <begin position="20"/>
        <end position="95"/>
    </location>
</feature>
<feature type="transmembrane region" description="Helical" evidence="1">
    <location>
        <begin position="27"/>
        <end position="44"/>
    </location>
</feature>